<evidence type="ECO:0000259" key="1">
    <source>
        <dbReference type="Pfam" id="PF25191"/>
    </source>
</evidence>
<gene>
    <name evidence="2" type="ORF">RFN28_18700</name>
</gene>
<organism evidence="2 3">
    <name type="scientific">Mesorhizobium album</name>
    <dbReference type="NCBI Taxonomy" id="3072314"/>
    <lineage>
        <taxon>Bacteria</taxon>
        <taxon>Pseudomonadati</taxon>
        <taxon>Pseudomonadota</taxon>
        <taxon>Alphaproteobacteria</taxon>
        <taxon>Hyphomicrobiales</taxon>
        <taxon>Phyllobacteriaceae</taxon>
        <taxon>Mesorhizobium</taxon>
    </lineage>
</organism>
<dbReference type="Pfam" id="PF25191">
    <property type="entry name" value="DUF7832"/>
    <property type="match status" value="1"/>
</dbReference>
<keyword evidence="3" id="KW-1185">Reference proteome</keyword>
<reference evidence="2 3" key="1">
    <citation type="submission" date="2023-08" db="EMBL/GenBank/DDBJ databases">
        <title>Implementing the SeqCode for naming new Mesorhizobium species isolated from Vachellia karroo root nodules.</title>
        <authorList>
            <person name="Van Lill M."/>
        </authorList>
    </citation>
    <scope>NUCLEOTIDE SEQUENCE [LARGE SCALE GENOMIC DNA]</scope>
    <source>
        <strain evidence="2 3">VK24D</strain>
    </source>
</reference>
<dbReference type="EMBL" id="JAVIIW010000021">
    <property type="protein sequence ID" value="MDX8480474.1"/>
    <property type="molecule type" value="Genomic_DNA"/>
</dbReference>
<name>A0ABU4Y3J6_9HYPH</name>
<comment type="caution">
    <text evidence="2">The sequence shown here is derived from an EMBL/GenBank/DDBJ whole genome shotgun (WGS) entry which is preliminary data.</text>
</comment>
<proteinExistence type="predicted"/>
<protein>
    <recommendedName>
        <fullName evidence="1">DUF7832 domain-containing protein</fullName>
    </recommendedName>
</protein>
<feature type="domain" description="DUF7832" evidence="1">
    <location>
        <begin position="2"/>
        <end position="75"/>
    </location>
</feature>
<dbReference type="Proteomes" id="UP001287059">
    <property type="component" value="Unassembled WGS sequence"/>
</dbReference>
<accession>A0ABU4Y3J6</accession>
<sequence length="101" mass="11899">MHTDEFPAELESLRSRSLTPRQWFLDVCDGKFTDDDLNDDGNLFAAYYYDAPDVDPVSYIADYSYAFPDGESLYSVEDGWETYTMIQPILDRRYKDWLLTR</sequence>
<evidence type="ECO:0000313" key="3">
    <source>
        <dbReference type="Proteomes" id="UP001287059"/>
    </source>
</evidence>
<dbReference type="InterPro" id="IPR057154">
    <property type="entry name" value="DUF7832"/>
</dbReference>
<evidence type="ECO:0000313" key="2">
    <source>
        <dbReference type="EMBL" id="MDX8480474.1"/>
    </source>
</evidence>